<accession>A0A8T2C0H2</accession>
<dbReference type="GO" id="GO:0003964">
    <property type="term" value="F:RNA-directed DNA polymerase activity"/>
    <property type="evidence" value="ECO:0007669"/>
    <property type="project" value="UniProtKB-KW"/>
</dbReference>
<evidence type="ECO:0000313" key="2">
    <source>
        <dbReference type="EMBL" id="KAG7592735.1"/>
    </source>
</evidence>
<keyword evidence="2" id="KW-0695">RNA-directed DNA polymerase</keyword>
<dbReference type="Pfam" id="PF13966">
    <property type="entry name" value="zf-RVT"/>
    <property type="match status" value="1"/>
</dbReference>
<proteinExistence type="predicted"/>
<dbReference type="PROSITE" id="PS50878">
    <property type="entry name" value="RT_POL"/>
    <property type="match status" value="1"/>
</dbReference>
<feature type="domain" description="Reverse transcriptase" evidence="1">
    <location>
        <begin position="1"/>
        <end position="100"/>
    </location>
</feature>
<reference evidence="2 3" key="1">
    <citation type="submission" date="2020-12" db="EMBL/GenBank/DDBJ databases">
        <title>Concerted genomic and epigenomic changes stabilize Arabidopsis allopolyploids.</title>
        <authorList>
            <person name="Chen Z."/>
        </authorList>
    </citation>
    <scope>NUCLEOTIDE SEQUENCE [LARGE SCALE GENOMIC DNA]</scope>
    <source>
        <strain evidence="2">Allo738</strain>
        <tissue evidence="2">Leaf</tissue>
    </source>
</reference>
<dbReference type="EMBL" id="JAEFBK010000006">
    <property type="protein sequence ID" value="KAG7592735.1"/>
    <property type="molecule type" value="Genomic_DNA"/>
</dbReference>
<protein>
    <submittedName>
        <fullName evidence="2">Reverse transcriptase domain</fullName>
    </submittedName>
</protein>
<evidence type="ECO:0000259" key="1">
    <source>
        <dbReference type="PROSITE" id="PS50878"/>
    </source>
</evidence>
<keyword evidence="2" id="KW-0548">Nucleotidyltransferase</keyword>
<dbReference type="PANTHER" id="PTHR33116">
    <property type="entry name" value="REVERSE TRANSCRIPTASE ZINC-BINDING DOMAIN-CONTAINING PROTEIN-RELATED-RELATED"/>
    <property type="match status" value="1"/>
</dbReference>
<keyword evidence="2" id="KW-0808">Transferase</keyword>
<dbReference type="InterPro" id="IPR026960">
    <property type="entry name" value="RVT-Znf"/>
</dbReference>
<gene>
    <name evidence="2" type="ORF">ISN45_Aa01g015930</name>
</gene>
<dbReference type="InterPro" id="IPR000477">
    <property type="entry name" value="RT_dom"/>
</dbReference>
<dbReference type="PANTHER" id="PTHR33116:SF76">
    <property type="entry name" value="DUF4283 DOMAIN-CONTAINING PROTEIN"/>
    <property type="match status" value="1"/>
</dbReference>
<organism evidence="2 3">
    <name type="scientific">Arabidopsis thaliana x Arabidopsis arenosa</name>
    <dbReference type="NCBI Taxonomy" id="1240361"/>
    <lineage>
        <taxon>Eukaryota</taxon>
        <taxon>Viridiplantae</taxon>
        <taxon>Streptophyta</taxon>
        <taxon>Embryophyta</taxon>
        <taxon>Tracheophyta</taxon>
        <taxon>Spermatophyta</taxon>
        <taxon>Magnoliopsida</taxon>
        <taxon>eudicotyledons</taxon>
        <taxon>Gunneridae</taxon>
        <taxon>Pentapetalae</taxon>
        <taxon>rosids</taxon>
        <taxon>malvids</taxon>
        <taxon>Brassicales</taxon>
        <taxon>Brassicaceae</taxon>
        <taxon>Camelineae</taxon>
        <taxon>Arabidopsis</taxon>
    </lineage>
</organism>
<keyword evidence="3" id="KW-1185">Reference proteome</keyword>
<sequence>MLDKAAGLRRFGFHPKCKNIGLTHLSFADDLMVLSDGKVRSIEGIVEVFDKFAACSGLKISMEKSTVYLAGVTDSSHQAIVDRFPFEVGTLPVRYLGLPLVTKRLSSADYLPLIEQIKKKIGSWTARFLSYAGRLNLISSVLWSICNFWMGAFRLPRECIKDIDKLCSAFLWSGSEMKTSKAKVSWEDICRPKQEGGLGLRSLKEANAVSCLKLIWRLVSHSDSLWVRWTETNLLKQVSFWAIKETTTLGSWMWKKILKYRDVAASLCKHDVRNGAQTSFWYDDWSDLGKLVDVTGDRGIIDMGISRHATVLEAWTNRRRRRHRVHFLNRMEEVLELKRNNQKQEKDVVLWKGKNGVFKTSFSTKDTWNHTRTTSNKVAWYKGVWFAKATPKHAFCVWLAVQNRLSTADRMIHWNRGVDGTCILCNNALETRDHLFFSCGFAAEIWEALAKNIYKSRYTTEWHTIVECASNQWHNRVESFLARSVLHVSTYTIWRERNGRKHGKAPNPPSRLIKWSDKHIRNQLSAIKISGDRRYDLGIQAWFDLRGF</sequence>
<comment type="caution">
    <text evidence="2">The sequence shown here is derived from an EMBL/GenBank/DDBJ whole genome shotgun (WGS) entry which is preliminary data.</text>
</comment>
<dbReference type="Pfam" id="PF00078">
    <property type="entry name" value="RVT_1"/>
    <property type="match status" value="1"/>
</dbReference>
<dbReference type="Proteomes" id="UP000694240">
    <property type="component" value="Chromosome 6"/>
</dbReference>
<evidence type="ECO:0000313" key="3">
    <source>
        <dbReference type="Proteomes" id="UP000694240"/>
    </source>
</evidence>
<name>A0A8T2C0H2_9BRAS</name>
<dbReference type="AlphaFoldDB" id="A0A8T2C0H2"/>